<evidence type="ECO:0000256" key="1">
    <source>
        <dbReference type="ARBA" id="ARBA00000448"/>
    </source>
</evidence>
<evidence type="ECO:0000256" key="2">
    <source>
        <dbReference type="ARBA" id="ARBA00005336"/>
    </source>
</evidence>
<feature type="domain" description="Glycoside hydrolase family 3 C-terminal" evidence="8">
    <location>
        <begin position="471"/>
        <end position="696"/>
    </location>
</feature>
<dbReference type="Gene3D" id="3.40.50.1700">
    <property type="entry name" value="Glycoside hydrolase family 3 C-terminal domain"/>
    <property type="match status" value="1"/>
</dbReference>
<evidence type="ECO:0000313" key="10">
    <source>
        <dbReference type="Proteomes" id="UP001442841"/>
    </source>
</evidence>
<evidence type="ECO:0000259" key="7">
    <source>
        <dbReference type="Pfam" id="PF00933"/>
    </source>
</evidence>
<comment type="similarity">
    <text evidence="2">Belongs to the glycosyl hydrolase 3 family.</text>
</comment>
<organism evidence="9 10">
    <name type="scientific">Ammonicoccus fulvus</name>
    <dbReference type="NCBI Taxonomy" id="3138240"/>
    <lineage>
        <taxon>Bacteria</taxon>
        <taxon>Bacillati</taxon>
        <taxon>Actinomycetota</taxon>
        <taxon>Actinomycetes</taxon>
        <taxon>Propionibacteriales</taxon>
        <taxon>Propionibacteriaceae</taxon>
        <taxon>Ammonicoccus</taxon>
    </lineage>
</organism>
<accession>A0ABZ3FTB6</accession>
<dbReference type="InterPro" id="IPR002772">
    <property type="entry name" value="Glyco_hydro_3_C"/>
</dbReference>
<dbReference type="PANTHER" id="PTHR30620:SF16">
    <property type="entry name" value="LYSOSOMAL BETA GLUCOSIDASE"/>
    <property type="match status" value="1"/>
</dbReference>
<reference evidence="9 10" key="1">
    <citation type="submission" date="2024-04" db="EMBL/GenBank/DDBJ databases">
        <title>Isolation of an actinomycete strain from pig manure.</title>
        <authorList>
            <person name="Gong T."/>
            <person name="Yu Z."/>
            <person name="An M."/>
            <person name="Wei C."/>
            <person name="Yang W."/>
            <person name="Liu L."/>
        </authorList>
    </citation>
    <scope>NUCLEOTIDE SEQUENCE [LARGE SCALE GENOMIC DNA]</scope>
    <source>
        <strain evidence="9 10">ZF39</strain>
    </source>
</reference>
<evidence type="ECO:0000256" key="4">
    <source>
        <dbReference type="ARBA" id="ARBA00022729"/>
    </source>
</evidence>
<dbReference type="Proteomes" id="UP001442841">
    <property type="component" value="Chromosome"/>
</dbReference>
<proteinExistence type="inferred from homology"/>
<dbReference type="RefSeq" id="WP_425310062.1">
    <property type="nucleotide sequence ID" value="NZ_CP154795.1"/>
</dbReference>
<dbReference type="Pfam" id="PF00933">
    <property type="entry name" value="Glyco_hydro_3"/>
    <property type="match status" value="1"/>
</dbReference>
<name>A0ABZ3FTB6_9ACTN</name>
<keyword evidence="5 9" id="KW-0378">Hydrolase</keyword>
<dbReference type="InterPro" id="IPR001764">
    <property type="entry name" value="Glyco_hydro_3_N"/>
</dbReference>
<evidence type="ECO:0000313" key="9">
    <source>
        <dbReference type="EMBL" id="XAN08637.1"/>
    </source>
</evidence>
<feature type="domain" description="Glycoside hydrolase family 3 N-terminal" evidence="7">
    <location>
        <begin position="105"/>
        <end position="430"/>
    </location>
</feature>
<dbReference type="PANTHER" id="PTHR30620">
    <property type="entry name" value="PERIPLASMIC BETA-GLUCOSIDASE-RELATED"/>
    <property type="match status" value="1"/>
</dbReference>
<dbReference type="InterPro" id="IPR036881">
    <property type="entry name" value="Glyco_hydro_3_C_sf"/>
</dbReference>
<dbReference type="SUPFAM" id="SSF52279">
    <property type="entry name" value="Beta-D-glucan exohydrolase, C-terminal domain"/>
    <property type="match status" value="1"/>
</dbReference>
<comment type="catalytic activity">
    <reaction evidence="1">
        <text>Hydrolysis of terminal, non-reducing beta-D-glucosyl residues with release of beta-D-glucose.</text>
        <dbReference type="EC" id="3.2.1.21"/>
    </reaction>
</comment>
<evidence type="ECO:0000256" key="6">
    <source>
        <dbReference type="ARBA" id="ARBA00023295"/>
    </source>
</evidence>
<sequence>MTQPTLEVRSKKLIESDGLQFKDLNGNGELDPYEDWRLSPAERAADLVSKMNLDEKVGLMLINSRFTGYQTADDEPKSHDGILDERIIEAGTSIFATRKVYGTTETVERMQLRHFILRENESPNRVAAWNNAMNEVAEATRLGIPCLTASNSRNENGEMVFGMNDAVGIFSTFPATMGIAAAVLGDKADGGDASIISGFAEAVRQEWRASGIRKGYMYMADVVTDPRWQRIYGTFGESPELVTEIIGLLVDGLQGDELGPDSISTTIKHFPGGGPRENGFDPHYAEGKWNCYPTPGSLDKYHLPPFRAALKAASFMPYYSAPSIKKSVTQEIDGTDVPYEETGFAFNHYFLGTVLRDRWGFKGYVNSDSGITDNMCWGVEELSRPERFAKAVMSGTDIIADSNNIEDLKAAAEAGMISEHRMNEACERLLVEMFQLGLFDEKTYVDADAADELVKASSGWELADEVHRKSVVVLKNSSGTLPLAAGTKVYVEVFHKDPEQGTTKTAQAREEVGAAAGLQLVDDANDADAVFLLLDPQSGDYFSATAALLELTICENKMLTAVDGSETTETTISGLDRFRELATSARERGAKVVVSVNVSLPWILDDVEPLADALIAGFSSFYAAQADVISGAYPAHGQLPITLPASEAVIEVTDGVCISPNDVPGYDKDQYMPEGMSYAYVDADGNVYRLGHGLRYA</sequence>
<evidence type="ECO:0000259" key="8">
    <source>
        <dbReference type="Pfam" id="PF01915"/>
    </source>
</evidence>
<evidence type="ECO:0000256" key="5">
    <source>
        <dbReference type="ARBA" id="ARBA00022801"/>
    </source>
</evidence>
<dbReference type="Gene3D" id="3.20.20.300">
    <property type="entry name" value="Glycoside hydrolase, family 3, N-terminal domain"/>
    <property type="match status" value="1"/>
</dbReference>
<protein>
    <recommendedName>
        <fullName evidence="3">beta-glucosidase</fullName>
        <ecNumber evidence="3">3.2.1.21</ecNumber>
    </recommendedName>
</protein>
<dbReference type="EMBL" id="CP154795">
    <property type="protein sequence ID" value="XAN08637.1"/>
    <property type="molecule type" value="Genomic_DNA"/>
</dbReference>
<evidence type="ECO:0000256" key="3">
    <source>
        <dbReference type="ARBA" id="ARBA00012744"/>
    </source>
</evidence>
<dbReference type="SUPFAM" id="SSF51445">
    <property type="entry name" value="(Trans)glycosidases"/>
    <property type="match status" value="1"/>
</dbReference>
<dbReference type="GO" id="GO:0016787">
    <property type="term" value="F:hydrolase activity"/>
    <property type="evidence" value="ECO:0007669"/>
    <property type="project" value="UniProtKB-KW"/>
</dbReference>
<dbReference type="InterPro" id="IPR017853">
    <property type="entry name" value="GH"/>
</dbReference>
<keyword evidence="10" id="KW-1185">Reference proteome</keyword>
<keyword evidence="4" id="KW-0732">Signal</keyword>
<gene>
    <name evidence="9" type="ORF">AADG42_15440</name>
</gene>
<dbReference type="Pfam" id="PF01915">
    <property type="entry name" value="Glyco_hydro_3_C"/>
    <property type="match status" value="1"/>
</dbReference>
<keyword evidence="6" id="KW-0326">Glycosidase</keyword>
<dbReference type="InterPro" id="IPR036962">
    <property type="entry name" value="Glyco_hydro_3_N_sf"/>
</dbReference>
<dbReference type="PRINTS" id="PR00133">
    <property type="entry name" value="GLHYDRLASE3"/>
</dbReference>
<dbReference type="EC" id="3.2.1.21" evidence="3"/>
<dbReference type="InterPro" id="IPR051915">
    <property type="entry name" value="Cellulose_Degrad_GH3"/>
</dbReference>